<keyword evidence="5 6" id="KW-0472">Membrane</keyword>
<keyword evidence="2" id="KW-1003">Cell membrane</keyword>
<reference evidence="8" key="1">
    <citation type="journal article" date="2019" name="Int. J. Syst. Evol. Microbiol.">
        <title>The Global Catalogue of Microorganisms (GCM) 10K type strain sequencing project: providing services to taxonomists for standard genome sequencing and annotation.</title>
        <authorList>
            <consortium name="The Broad Institute Genomics Platform"/>
            <consortium name="The Broad Institute Genome Sequencing Center for Infectious Disease"/>
            <person name="Wu L."/>
            <person name="Ma J."/>
        </authorList>
    </citation>
    <scope>NUCLEOTIDE SEQUENCE [LARGE SCALE GENOMIC DNA]</scope>
    <source>
        <strain evidence="8">CGMCC 1.10832</strain>
    </source>
</reference>
<evidence type="ECO:0000256" key="5">
    <source>
        <dbReference type="ARBA" id="ARBA00023136"/>
    </source>
</evidence>
<evidence type="ECO:0008006" key="9">
    <source>
        <dbReference type="Google" id="ProtNLM"/>
    </source>
</evidence>
<feature type="transmembrane region" description="Helical" evidence="6">
    <location>
        <begin position="200"/>
        <end position="220"/>
    </location>
</feature>
<evidence type="ECO:0000256" key="6">
    <source>
        <dbReference type="SAM" id="Phobius"/>
    </source>
</evidence>
<dbReference type="PANTHER" id="PTHR10010">
    <property type="entry name" value="SOLUTE CARRIER FAMILY 34 SODIUM PHOSPHATE , MEMBER 2-RELATED"/>
    <property type="match status" value="1"/>
</dbReference>
<sequence length="452" mass="50746">MIVAVVASGSIGLPEAIPMIMGANVGTTLTSTLVSLSFITKGSEFRKAISAGVVHDFFNILIVIILFPLEYYYGVLTYLSTGFSSRLVGSTFMNLQTELSYSVFTKPIIEVVSQLMPYPILLAILSFILLALSIKILSKFLYRSITAGSKEVLQKYFFGGPYRSFIWGTVLTAGIQSSSVTTSVIVPFVATRKVSLKQAFTFIIGANVGTTLTALIAAAFKSEVAISVALVHLFFNLIGALIFLPFAPLREIPVYLAKQFGKMAMKYRISGFLYIILTFFIIPFILISFNNDDQVKRELMYEIDNSGTSYYKKVIVKSYEEQYLSHWFEYDKLNSPKEIKNTPSRIFEVNRRNKRITFDSLSLRLGQLNDCQSFYVGNKQYNICVSNVLASYSYNDIALDSLYEFTIQYEGENQPVTSILIDPKQNILISKQVFNGDSFTYREDLIQAKPAL</sequence>
<evidence type="ECO:0000256" key="2">
    <source>
        <dbReference type="ARBA" id="ARBA00022475"/>
    </source>
</evidence>
<comment type="subcellular location">
    <subcellularLocation>
        <location evidence="1">Cell membrane</location>
        <topology evidence="1">Multi-pass membrane protein</topology>
    </subcellularLocation>
</comment>
<feature type="transmembrane region" description="Helical" evidence="6">
    <location>
        <begin position="226"/>
        <end position="249"/>
    </location>
</feature>
<feature type="transmembrane region" description="Helical" evidence="6">
    <location>
        <begin position="115"/>
        <end position="134"/>
    </location>
</feature>
<evidence type="ECO:0000256" key="3">
    <source>
        <dbReference type="ARBA" id="ARBA00022692"/>
    </source>
</evidence>
<evidence type="ECO:0000256" key="4">
    <source>
        <dbReference type="ARBA" id="ARBA00022989"/>
    </source>
</evidence>
<protein>
    <recommendedName>
        <fullName evidence="9">Phosphate transporter</fullName>
    </recommendedName>
</protein>
<feature type="transmembrane region" description="Helical" evidence="6">
    <location>
        <begin position="269"/>
        <end position="289"/>
    </location>
</feature>
<gene>
    <name evidence="7" type="ORF">GCM10011506_31220</name>
</gene>
<accession>A0ABQ1MMM6</accession>
<name>A0ABQ1MMM6_9BACT</name>
<dbReference type="Pfam" id="PF02690">
    <property type="entry name" value="Na_Pi_cotrans"/>
    <property type="match status" value="2"/>
</dbReference>
<evidence type="ECO:0000256" key="1">
    <source>
        <dbReference type="ARBA" id="ARBA00004651"/>
    </source>
</evidence>
<keyword evidence="3 6" id="KW-0812">Transmembrane</keyword>
<dbReference type="EMBL" id="BMEC01000010">
    <property type="protein sequence ID" value="GGC43383.1"/>
    <property type="molecule type" value="Genomic_DNA"/>
</dbReference>
<comment type="caution">
    <text evidence="7">The sequence shown here is derived from an EMBL/GenBank/DDBJ whole genome shotgun (WGS) entry which is preliminary data.</text>
</comment>
<dbReference type="Proteomes" id="UP000636010">
    <property type="component" value="Unassembled WGS sequence"/>
</dbReference>
<dbReference type="InterPro" id="IPR003841">
    <property type="entry name" value="Na/Pi_transpt"/>
</dbReference>
<keyword evidence="4 6" id="KW-1133">Transmembrane helix</keyword>
<dbReference type="NCBIfam" id="NF037997">
    <property type="entry name" value="Na_Pi_symport"/>
    <property type="match status" value="1"/>
</dbReference>
<evidence type="ECO:0000313" key="8">
    <source>
        <dbReference type="Proteomes" id="UP000636010"/>
    </source>
</evidence>
<feature type="transmembrane region" description="Helical" evidence="6">
    <location>
        <begin position="16"/>
        <end position="36"/>
    </location>
</feature>
<dbReference type="PANTHER" id="PTHR10010:SF46">
    <property type="entry name" value="SODIUM-DEPENDENT PHOSPHATE TRANSPORT PROTEIN 2B"/>
    <property type="match status" value="1"/>
</dbReference>
<proteinExistence type="predicted"/>
<keyword evidence="8" id="KW-1185">Reference proteome</keyword>
<feature type="transmembrane region" description="Helical" evidence="6">
    <location>
        <begin position="165"/>
        <end position="188"/>
    </location>
</feature>
<evidence type="ECO:0000313" key="7">
    <source>
        <dbReference type="EMBL" id="GGC43383.1"/>
    </source>
</evidence>
<organism evidence="7 8">
    <name type="scientific">Marivirga lumbricoides</name>
    <dbReference type="NCBI Taxonomy" id="1046115"/>
    <lineage>
        <taxon>Bacteria</taxon>
        <taxon>Pseudomonadati</taxon>
        <taxon>Bacteroidota</taxon>
        <taxon>Cytophagia</taxon>
        <taxon>Cytophagales</taxon>
        <taxon>Marivirgaceae</taxon>
        <taxon>Marivirga</taxon>
    </lineage>
</organism>
<feature type="transmembrane region" description="Helical" evidence="6">
    <location>
        <begin position="48"/>
        <end position="69"/>
    </location>
</feature>